<dbReference type="EMBL" id="HE573022">
    <property type="protein sequence ID" value="CCC48561.1"/>
    <property type="molecule type" value="Genomic_DNA"/>
</dbReference>
<dbReference type="VEuPathDB" id="TriTrypDB:TvY486_0603520"/>
<keyword evidence="1 4" id="KW-0479">Metal-binding</keyword>
<dbReference type="OMA" id="CKQFRES"/>
<dbReference type="AlphaFoldDB" id="G0TX71"/>
<dbReference type="InterPro" id="IPR000571">
    <property type="entry name" value="Znf_CCCH"/>
</dbReference>
<protein>
    <recommendedName>
        <fullName evidence="6">C3H1-type domain-containing protein</fullName>
    </recommendedName>
</protein>
<accession>G0TX71</accession>
<dbReference type="SMART" id="SM00356">
    <property type="entry name" value="ZnF_C3H1"/>
    <property type="match status" value="1"/>
</dbReference>
<dbReference type="InterPro" id="IPR036855">
    <property type="entry name" value="Znf_CCCH_sf"/>
</dbReference>
<feature type="zinc finger region" description="C3H1-type" evidence="4">
    <location>
        <begin position="121"/>
        <end position="149"/>
    </location>
</feature>
<evidence type="ECO:0000256" key="3">
    <source>
        <dbReference type="ARBA" id="ARBA00022833"/>
    </source>
</evidence>
<proteinExistence type="predicted"/>
<reference evidence="7" key="1">
    <citation type="journal article" date="2012" name="Proc. Natl. Acad. Sci. U.S.A.">
        <title>Antigenic diversity is generated by distinct evolutionary mechanisms in African trypanosome species.</title>
        <authorList>
            <person name="Jackson A.P."/>
            <person name="Berry A."/>
            <person name="Aslett M."/>
            <person name="Allison H.C."/>
            <person name="Burton P."/>
            <person name="Vavrova-Anderson J."/>
            <person name="Brown R."/>
            <person name="Browne H."/>
            <person name="Corton N."/>
            <person name="Hauser H."/>
            <person name="Gamble J."/>
            <person name="Gilderthorp R."/>
            <person name="Marcello L."/>
            <person name="McQuillan J."/>
            <person name="Otto T.D."/>
            <person name="Quail M.A."/>
            <person name="Sanders M.J."/>
            <person name="van Tonder A."/>
            <person name="Ginger M.L."/>
            <person name="Field M.C."/>
            <person name="Barry J.D."/>
            <person name="Hertz-Fowler C."/>
            <person name="Berriman M."/>
        </authorList>
    </citation>
    <scope>NUCLEOTIDE SEQUENCE</scope>
    <source>
        <strain evidence="7">Y486</strain>
    </source>
</reference>
<dbReference type="Pfam" id="PF00642">
    <property type="entry name" value="zf-CCCH"/>
    <property type="match status" value="1"/>
</dbReference>
<evidence type="ECO:0000256" key="2">
    <source>
        <dbReference type="ARBA" id="ARBA00022771"/>
    </source>
</evidence>
<evidence type="ECO:0000313" key="7">
    <source>
        <dbReference type="EMBL" id="CCC48561.1"/>
    </source>
</evidence>
<keyword evidence="2 4" id="KW-0863">Zinc-finger</keyword>
<evidence type="ECO:0000256" key="4">
    <source>
        <dbReference type="PROSITE-ProRule" id="PRU00723"/>
    </source>
</evidence>
<dbReference type="PROSITE" id="PS50103">
    <property type="entry name" value="ZF_C3H1"/>
    <property type="match status" value="1"/>
</dbReference>
<feature type="domain" description="C3H1-type" evidence="6">
    <location>
        <begin position="121"/>
        <end position="149"/>
    </location>
</feature>
<sequence>MNSASAHGGNRPDDFEAFLRVAFPTHDNTFTTHVATRALAEYAGVPHMDAAQVIDMNKSLHSMHNMKTYVRRLLDQAQCDSEVSQRMTVLLPPSKDIHNSGNFAWSNAPGASPSPTKPRAQSGKKVCQQFLVSGTCTFGSRCLYHHTMPERPVAADPHQGVSTNASSLPSHSAENCVEELQQLRVSSDARWVAPNETRSRPSHINTGIDPADGALSADVSSGVNTFYPAMVPMAGVFMVPVCLPDGRLCGYSPLHYQMPQDHFTPS</sequence>
<evidence type="ECO:0000256" key="5">
    <source>
        <dbReference type="SAM" id="MobiDB-lite"/>
    </source>
</evidence>
<dbReference type="SUPFAM" id="SSF90229">
    <property type="entry name" value="CCCH zinc finger"/>
    <property type="match status" value="1"/>
</dbReference>
<dbReference type="GO" id="GO:0008270">
    <property type="term" value="F:zinc ion binding"/>
    <property type="evidence" value="ECO:0007669"/>
    <property type="project" value="UniProtKB-KW"/>
</dbReference>
<gene>
    <name evidence="7" type="ORF">TVY486_0603520</name>
</gene>
<dbReference type="Gene3D" id="4.10.1000.10">
    <property type="entry name" value="Zinc finger, CCCH-type"/>
    <property type="match status" value="1"/>
</dbReference>
<feature type="region of interest" description="Disordered" evidence="5">
    <location>
        <begin position="100"/>
        <end position="122"/>
    </location>
</feature>
<evidence type="ECO:0000259" key="6">
    <source>
        <dbReference type="PROSITE" id="PS50103"/>
    </source>
</evidence>
<keyword evidence="3 4" id="KW-0862">Zinc</keyword>
<organism evidence="7">
    <name type="scientific">Trypanosoma vivax (strain Y486)</name>
    <dbReference type="NCBI Taxonomy" id="1055687"/>
    <lineage>
        <taxon>Eukaryota</taxon>
        <taxon>Discoba</taxon>
        <taxon>Euglenozoa</taxon>
        <taxon>Kinetoplastea</taxon>
        <taxon>Metakinetoplastina</taxon>
        <taxon>Trypanosomatida</taxon>
        <taxon>Trypanosomatidae</taxon>
        <taxon>Trypanosoma</taxon>
        <taxon>Duttonella</taxon>
    </lineage>
</organism>
<name>G0TX71_TRYVY</name>
<evidence type="ECO:0000256" key="1">
    <source>
        <dbReference type="ARBA" id="ARBA00022723"/>
    </source>
</evidence>